<feature type="domain" description="Glycosyltransferase 2-like" evidence="5">
    <location>
        <begin position="39"/>
        <end position="203"/>
    </location>
</feature>
<name>A0A8J3G5D8_9BACT</name>
<feature type="transmembrane region" description="Helical" evidence="4">
    <location>
        <begin position="301"/>
        <end position="320"/>
    </location>
</feature>
<sequence length="368" mass="41152">MFTLYISLGIVYQALLLTLYYASKKSTSETDIQGQEGVSIILPFRNESAHLERCLTSIAKLNYPIFEVLCIDDHSSDDSQGIAQMCKEKFPHVSIRILSSSGQGKKAAVSYGVSQSSYVLILTTDADCIFPEDWIQTMLAAMGPDVQMVAGPVMSQRKGGFFQGFQQLDWASIALMTKAAINLHQPLMCSAANMLYRKAAFETVKGFQGNEQILSGDDEFLLKKIVVYYGAEAVNYQGNPKALVYTEPMPTWSALFQQRIRWASKWKAHGWNIHALASLIPVALQALFLCLFFLPFLRPDLWGLACLLLLFKLLGERFVLGQVLKSYGITHALSVWLGTSLIHPAYVLATGFQTFFRKIEWKGRKSSQ</sequence>
<comment type="similarity">
    <text evidence="1">Belongs to the glycosyltransferase 2 family.</text>
</comment>
<keyword evidence="7" id="KW-1185">Reference proteome</keyword>
<gene>
    <name evidence="6" type="ORF">GCM10008106_15620</name>
</gene>
<dbReference type="PANTHER" id="PTHR43630">
    <property type="entry name" value="POLY-BETA-1,6-N-ACETYL-D-GLUCOSAMINE SYNTHASE"/>
    <property type="match status" value="1"/>
</dbReference>
<comment type="caution">
    <text evidence="6">The sequence shown here is derived from an EMBL/GenBank/DDBJ whole genome shotgun (WGS) entry which is preliminary data.</text>
</comment>
<reference evidence="6" key="2">
    <citation type="submission" date="2020-09" db="EMBL/GenBank/DDBJ databases">
        <authorList>
            <person name="Sun Q."/>
            <person name="Kim S."/>
        </authorList>
    </citation>
    <scope>NUCLEOTIDE SEQUENCE</scope>
    <source>
        <strain evidence="6">KCTC 23224</strain>
    </source>
</reference>
<dbReference type="Proteomes" id="UP000642809">
    <property type="component" value="Unassembled WGS sequence"/>
</dbReference>
<keyword evidence="4" id="KW-1133">Transmembrane helix</keyword>
<feature type="transmembrane region" description="Helical" evidence="4">
    <location>
        <begin position="271"/>
        <end position="295"/>
    </location>
</feature>
<evidence type="ECO:0000256" key="1">
    <source>
        <dbReference type="ARBA" id="ARBA00006739"/>
    </source>
</evidence>
<dbReference type="InterPro" id="IPR029044">
    <property type="entry name" value="Nucleotide-diphossugar_trans"/>
</dbReference>
<proteinExistence type="inferred from homology"/>
<feature type="transmembrane region" description="Helical" evidence="4">
    <location>
        <begin position="332"/>
        <end position="356"/>
    </location>
</feature>
<evidence type="ECO:0000256" key="3">
    <source>
        <dbReference type="ARBA" id="ARBA00022679"/>
    </source>
</evidence>
<evidence type="ECO:0000256" key="4">
    <source>
        <dbReference type="SAM" id="Phobius"/>
    </source>
</evidence>
<dbReference type="GO" id="GO:0016757">
    <property type="term" value="F:glycosyltransferase activity"/>
    <property type="evidence" value="ECO:0007669"/>
    <property type="project" value="UniProtKB-KW"/>
</dbReference>
<dbReference type="InterPro" id="IPR001173">
    <property type="entry name" value="Glyco_trans_2-like"/>
</dbReference>
<dbReference type="Gene3D" id="3.90.550.10">
    <property type="entry name" value="Spore Coat Polysaccharide Biosynthesis Protein SpsA, Chain A"/>
    <property type="match status" value="1"/>
</dbReference>
<dbReference type="RefSeq" id="WP_189580343.1">
    <property type="nucleotide sequence ID" value="NZ_BMYF01000008.1"/>
</dbReference>
<dbReference type="EMBL" id="BMYF01000008">
    <property type="protein sequence ID" value="GHB35111.1"/>
    <property type="molecule type" value="Genomic_DNA"/>
</dbReference>
<evidence type="ECO:0000256" key="2">
    <source>
        <dbReference type="ARBA" id="ARBA00022676"/>
    </source>
</evidence>
<keyword evidence="2" id="KW-0328">Glycosyltransferase</keyword>
<keyword evidence="4" id="KW-0812">Transmembrane</keyword>
<protein>
    <submittedName>
        <fullName evidence="6">Glycosyl transferase</fullName>
    </submittedName>
</protein>
<dbReference type="SUPFAM" id="SSF53448">
    <property type="entry name" value="Nucleotide-diphospho-sugar transferases"/>
    <property type="match status" value="1"/>
</dbReference>
<accession>A0A8J3G5D8</accession>
<reference evidence="6" key="1">
    <citation type="journal article" date="2014" name="Int. J. Syst. Evol. Microbiol.">
        <title>Complete genome sequence of Corynebacterium casei LMG S-19264T (=DSM 44701T), isolated from a smear-ripened cheese.</title>
        <authorList>
            <consortium name="US DOE Joint Genome Institute (JGI-PGF)"/>
            <person name="Walter F."/>
            <person name="Albersmeier A."/>
            <person name="Kalinowski J."/>
            <person name="Ruckert C."/>
        </authorList>
    </citation>
    <scope>NUCLEOTIDE SEQUENCE</scope>
    <source>
        <strain evidence="6">KCTC 23224</strain>
    </source>
</reference>
<dbReference type="Pfam" id="PF00535">
    <property type="entry name" value="Glycos_transf_2"/>
    <property type="match status" value="1"/>
</dbReference>
<evidence type="ECO:0000313" key="7">
    <source>
        <dbReference type="Proteomes" id="UP000642809"/>
    </source>
</evidence>
<keyword evidence="3 6" id="KW-0808">Transferase</keyword>
<feature type="transmembrane region" description="Helical" evidence="4">
    <location>
        <begin position="6"/>
        <end position="23"/>
    </location>
</feature>
<dbReference type="PANTHER" id="PTHR43630:SF1">
    <property type="entry name" value="POLY-BETA-1,6-N-ACETYL-D-GLUCOSAMINE SYNTHASE"/>
    <property type="match status" value="1"/>
</dbReference>
<evidence type="ECO:0000259" key="5">
    <source>
        <dbReference type="Pfam" id="PF00535"/>
    </source>
</evidence>
<evidence type="ECO:0000313" key="6">
    <source>
        <dbReference type="EMBL" id="GHB35111.1"/>
    </source>
</evidence>
<organism evidence="6 7">
    <name type="scientific">Mongoliitalea lutea</name>
    <dbReference type="NCBI Taxonomy" id="849756"/>
    <lineage>
        <taxon>Bacteria</taxon>
        <taxon>Pseudomonadati</taxon>
        <taxon>Bacteroidota</taxon>
        <taxon>Cytophagia</taxon>
        <taxon>Cytophagales</taxon>
        <taxon>Cyclobacteriaceae</taxon>
        <taxon>Mongoliitalea</taxon>
    </lineage>
</organism>
<keyword evidence="4" id="KW-0472">Membrane</keyword>
<dbReference type="AlphaFoldDB" id="A0A8J3G5D8"/>